<keyword evidence="3 6" id="KW-0820">tRNA-binding</keyword>
<dbReference type="GO" id="GO:0017102">
    <property type="term" value="C:methionyl glutamyl tRNA synthetase complex"/>
    <property type="evidence" value="ECO:0007669"/>
    <property type="project" value="TreeGrafter"/>
</dbReference>
<dbReference type="AlphaFoldDB" id="A0A0P1B7B9"/>
<dbReference type="EMBL" id="CCYA01000065">
    <property type="protein sequence ID" value="CEH11755.1"/>
    <property type="molecule type" value="Genomic_DNA"/>
</dbReference>
<dbReference type="GO" id="GO:0004812">
    <property type="term" value="F:aminoacyl-tRNA ligase activity"/>
    <property type="evidence" value="ECO:0007669"/>
    <property type="project" value="UniProtKB-KW"/>
</dbReference>
<protein>
    <submittedName>
        <fullName evidence="10">Related to tyrosyl-trna synthetase</fullName>
    </submittedName>
</protein>
<keyword evidence="11" id="KW-1185">Reference proteome</keyword>
<dbReference type="PANTHER" id="PTHR11586">
    <property type="entry name" value="TRNA-AMINOACYLATION COFACTOR ARC1 FAMILY MEMBER"/>
    <property type="match status" value="1"/>
</dbReference>
<dbReference type="Gene3D" id="2.40.50.140">
    <property type="entry name" value="Nucleic acid-binding proteins"/>
    <property type="match status" value="1"/>
</dbReference>
<evidence type="ECO:0000313" key="11">
    <source>
        <dbReference type="Proteomes" id="UP000054845"/>
    </source>
</evidence>
<name>A0A0P1B7B9_9BASI</name>
<dbReference type="FunFam" id="2.40.50.140:FF:000047">
    <property type="entry name" value="tyrosine--tRNA ligase, cytoplasmic isoform X2"/>
    <property type="match status" value="1"/>
</dbReference>
<dbReference type="Gene3D" id="1.20.1050.130">
    <property type="match status" value="1"/>
</dbReference>
<dbReference type="PANTHER" id="PTHR11586:SF33">
    <property type="entry name" value="AMINOACYL TRNA SYNTHASE COMPLEX-INTERACTING MULTIFUNCTIONAL PROTEIN 1"/>
    <property type="match status" value="1"/>
</dbReference>
<evidence type="ECO:0000256" key="3">
    <source>
        <dbReference type="ARBA" id="ARBA00022555"/>
    </source>
</evidence>
<dbReference type="STRING" id="401625.A0A0P1B7B9"/>
<keyword evidence="10" id="KW-0030">Aminoacyl-tRNA synthetase</keyword>
<evidence type="ECO:0000256" key="2">
    <source>
        <dbReference type="ARBA" id="ARBA00022490"/>
    </source>
</evidence>
<keyword evidence="10" id="KW-0436">Ligase</keyword>
<evidence type="ECO:0000256" key="6">
    <source>
        <dbReference type="PROSITE-ProRule" id="PRU00209"/>
    </source>
</evidence>
<dbReference type="PROSITE" id="PS50886">
    <property type="entry name" value="TRBD"/>
    <property type="match status" value="1"/>
</dbReference>
<feature type="compositionally biased region" description="Low complexity" evidence="8">
    <location>
        <begin position="212"/>
        <end position="228"/>
    </location>
</feature>
<dbReference type="SUPFAM" id="SSF50249">
    <property type="entry name" value="Nucleic acid-binding proteins"/>
    <property type="match status" value="1"/>
</dbReference>
<evidence type="ECO:0000259" key="9">
    <source>
        <dbReference type="PROSITE" id="PS50886"/>
    </source>
</evidence>
<comment type="subcellular location">
    <subcellularLocation>
        <location evidence="1">Cytoplasm</location>
    </subcellularLocation>
</comment>
<reference evidence="10 11" key="1">
    <citation type="submission" date="2014-09" db="EMBL/GenBank/DDBJ databases">
        <authorList>
            <person name="Magalhaes I.L.F."/>
            <person name="Oliveira U."/>
            <person name="Santos F.R."/>
            <person name="Vidigal T.H.D.A."/>
            <person name="Brescovit A.D."/>
            <person name="Santos A.J."/>
        </authorList>
    </citation>
    <scope>NUCLEOTIDE SEQUENCE [LARGE SCALE GENOMIC DNA]</scope>
</reference>
<feature type="region of interest" description="Disordered" evidence="8">
    <location>
        <begin position="196"/>
        <end position="262"/>
    </location>
</feature>
<dbReference type="GO" id="GO:0006412">
    <property type="term" value="P:translation"/>
    <property type="evidence" value="ECO:0007669"/>
    <property type="project" value="UniProtKB-KW"/>
</dbReference>
<dbReference type="CDD" id="cd02799">
    <property type="entry name" value="tRNA_bind_EMAP-II_like"/>
    <property type="match status" value="1"/>
</dbReference>
<keyword evidence="4 6" id="KW-0694">RNA-binding</keyword>
<feature type="coiled-coil region" evidence="7">
    <location>
        <begin position="169"/>
        <end position="196"/>
    </location>
</feature>
<accession>A0A0P1B7B9</accession>
<evidence type="ECO:0000313" key="10">
    <source>
        <dbReference type="EMBL" id="CEH11755.1"/>
    </source>
</evidence>
<feature type="compositionally biased region" description="Basic and acidic residues" evidence="8">
    <location>
        <begin position="229"/>
        <end position="244"/>
    </location>
</feature>
<proteinExistence type="predicted"/>
<dbReference type="Proteomes" id="UP000054845">
    <property type="component" value="Unassembled WGS sequence"/>
</dbReference>
<dbReference type="InterPro" id="IPR036282">
    <property type="entry name" value="Glutathione-S-Trfase_C_sf"/>
</dbReference>
<evidence type="ECO:0000256" key="7">
    <source>
        <dbReference type="SAM" id="Coils"/>
    </source>
</evidence>
<keyword evidence="2" id="KW-0963">Cytoplasm</keyword>
<dbReference type="GO" id="GO:0000049">
    <property type="term" value="F:tRNA binding"/>
    <property type="evidence" value="ECO:0007669"/>
    <property type="project" value="UniProtKB-UniRule"/>
</dbReference>
<sequence length="439" mass="46120">MSVVAAATTSAALARQSTLRLFATQYAAYLSGDSVSLLTADTTIPLPALAKEVAEKSSKGEEVLGPKDAAKESLDWLQRAEAGDEKVTDFQSLDAHLTSRTYLTPALKPTAADLAVLSFVHPHLSDGSSSAAIHHAYPALTRWASQVSHLAGGQVLPPFEPHFDGLPKIQRVDLAAEKAKAKAAEKEAKKAAAAATASSSAAAPAGPGVKDGGASAPASGAAAPPSDGSGRKEKPPKEKKEKAPKPAKATPAPAGPPQPSQIDLRVGKIVSIEKHPDADSLYLEKVDFGEAEGPRQVLSGLVKFVPIEEMQGRWVVGICNLKPQAMRGIKSYAMLLCASSKSVEGEEKGVEPVAPPEGSSPGDRVWVEGYEGRDPDEQLNPKKKVFEAIQPDYTTLQDRSAAWVGVGPADSEDKECRPRILRTAKGIVKAPNFIEATLS</sequence>
<evidence type="ECO:0000256" key="4">
    <source>
        <dbReference type="ARBA" id="ARBA00022884"/>
    </source>
</evidence>
<dbReference type="InterPro" id="IPR002547">
    <property type="entry name" value="tRNA-bd_dom"/>
</dbReference>
<evidence type="ECO:0000256" key="1">
    <source>
        <dbReference type="ARBA" id="ARBA00004496"/>
    </source>
</evidence>
<evidence type="ECO:0000256" key="5">
    <source>
        <dbReference type="ARBA" id="ARBA00022917"/>
    </source>
</evidence>
<dbReference type="InterPro" id="IPR012340">
    <property type="entry name" value="NA-bd_OB-fold"/>
</dbReference>
<dbReference type="SUPFAM" id="SSF47616">
    <property type="entry name" value="GST C-terminal domain-like"/>
    <property type="match status" value="1"/>
</dbReference>
<keyword evidence="7" id="KW-0175">Coiled coil</keyword>
<organism evidence="10 11">
    <name type="scientific">Ceraceosorus bombacis</name>
    <dbReference type="NCBI Taxonomy" id="401625"/>
    <lineage>
        <taxon>Eukaryota</taxon>
        <taxon>Fungi</taxon>
        <taxon>Dikarya</taxon>
        <taxon>Basidiomycota</taxon>
        <taxon>Ustilaginomycotina</taxon>
        <taxon>Exobasidiomycetes</taxon>
        <taxon>Ceraceosorales</taxon>
        <taxon>Ceraceosoraceae</taxon>
        <taxon>Ceraceosorus</taxon>
    </lineage>
</organism>
<dbReference type="Pfam" id="PF01588">
    <property type="entry name" value="tRNA_bind"/>
    <property type="match status" value="1"/>
</dbReference>
<evidence type="ECO:0000256" key="8">
    <source>
        <dbReference type="SAM" id="MobiDB-lite"/>
    </source>
</evidence>
<dbReference type="InterPro" id="IPR051270">
    <property type="entry name" value="Tyrosine-tRNA_ligase_regulator"/>
</dbReference>
<dbReference type="OrthoDB" id="19141at2759"/>
<keyword evidence="5" id="KW-0648">Protein biosynthesis</keyword>
<feature type="domain" description="TRNA-binding" evidence="9">
    <location>
        <begin position="258"/>
        <end position="366"/>
    </location>
</feature>